<evidence type="ECO:0000256" key="2">
    <source>
        <dbReference type="SAM" id="MobiDB-lite"/>
    </source>
</evidence>
<sequence>MLEWLLSEDGSDRGAAAIRVPVPVHPPTFSREPMFPQPPRYGGEHGQCGHFLHQCSLVFDQQPSVYVNDDAKVAYVMSLLTGQATSWAISVSEAQPNLRSSFPDFVTALRRVFHHPVRGREAEGRLLELHQGKQSVADYSIEFRILAAQSGYGDRALCGLFRRGFNSLLKDELATQRNRERAPPRDHSDSWARRPPQSPVCCPGEEPMQLGGGSTRPAERQHCLNDRVCSNCGPPRPPTPFDYCESRPRAESQEPRRVDSRPGHPRRLELEGEIYGASRTRQIRALIDSRSDDCFLDTDIASELGCLVEELAERKHVHDLDGRLLAVVTQITEPLKLRLSGNHVEHRRFYLMHSRAIPVILGLPWLKTHNPVISWERPAIEIWSPFCYEHCLRSAVGGRARVCNDVPEVICIDGVPSCYHDLQQVFSKDRARSLPPPRPYDCAIDLQVGAPLPSSRLYQVSHPEQEALREYINSSLAAGLIRPSRSPLGAGFFFVEKKDKSLRPCVDYRGLNDITIKNKYPLPLLDSLAIGHHFFKIRLTYHAFRFDQCSPSPTPHPPPRIVDGDPVYTVRTILDSRRRGKGFQYLVDWEGYGSEDRQWVPRSWILDPSLLRDFHASHPSKPGRPPGCVR</sequence>
<comment type="subcellular location">
    <subcellularLocation>
        <location evidence="1">Nucleus</location>
    </subcellularLocation>
</comment>
<keyword evidence="5" id="KW-1185">Reference proteome</keyword>
<dbReference type="InterPro" id="IPR000953">
    <property type="entry name" value="Chromo/chromo_shadow_dom"/>
</dbReference>
<dbReference type="Pfam" id="PF00385">
    <property type="entry name" value="Chromo"/>
    <property type="match status" value="1"/>
</dbReference>
<dbReference type="SUPFAM" id="SSF56672">
    <property type="entry name" value="DNA/RNA polymerases"/>
    <property type="match status" value="1"/>
</dbReference>
<dbReference type="GeneTree" id="ENSGT00940000171189"/>
<feature type="region of interest" description="Disordered" evidence="2">
    <location>
        <begin position="241"/>
        <end position="267"/>
    </location>
</feature>
<dbReference type="SUPFAM" id="SSF54160">
    <property type="entry name" value="Chromo domain-like"/>
    <property type="match status" value="1"/>
</dbReference>
<feature type="compositionally biased region" description="Basic and acidic residues" evidence="2">
    <location>
        <begin position="175"/>
        <end position="192"/>
    </location>
</feature>
<reference evidence="4" key="1">
    <citation type="submission" date="2025-08" db="UniProtKB">
        <authorList>
            <consortium name="Ensembl"/>
        </authorList>
    </citation>
    <scope>IDENTIFICATION</scope>
</reference>
<evidence type="ECO:0000259" key="3">
    <source>
        <dbReference type="PROSITE" id="PS50013"/>
    </source>
</evidence>
<dbReference type="InterPro" id="IPR023780">
    <property type="entry name" value="Chromo_domain"/>
</dbReference>
<dbReference type="Gene3D" id="3.10.10.10">
    <property type="entry name" value="HIV Type 1 Reverse Transcriptase, subunit A, domain 1"/>
    <property type="match status" value="1"/>
</dbReference>
<dbReference type="GO" id="GO:0005634">
    <property type="term" value="C:nucleus"/>
    <property type="evidence" value="ECO:0007669"/>
    <property type="project" value="UniProtKB-SubCell"/>
</dbReference>
<dbReference type="PANTHER" id="PTHR15503:SF22">
    <property type="entry name" value="TRANSPOSON TY3-I GAG POLYPROTEIN"/>
    <property type="match status" value="1"/>
</dbReference>
<reference evidence="4" key="2">
    <citation type="submission" date="2025-09" db="UniProtKB">
        <authorList>
            <consortium name="Ensembl"/>
        </authorList>
    </citation>
    <scope>IDENTIFICATION</scope>
</reference>
<dbReference type="PANTHER" id="PTHR15503">
    <property type="entry name" value="LDOC1 RELATED"/>
    <property type="match status" value="1"/>
</dbReference>
<feature type="domain" description="Chromo" evidence="3">
    <location>
        <begin position="568"/>
        <end position="626"/>
    </location>
</feature>
<dbReference type="InterPro" id="IPR005162">
    <property type="entry name" value="Retrotrans_gag_dom"/>
</dbReference>
<accession>A0A3Q2YMM4</accession>
<feature type="region of interest" description="Disordered" evidence="2">
    <location>
        <begin position="175"/>
        <end position="218"/>
    </location>
</feature>
<organism evidence="4 5">
    <name type="scientific">Hippocampus comes</name>
    <name type="common">Tiger tail seahorse</name>
    <dbReference type="NCBI Taxonomy" id="109280"/>
    <lineage>
        <taxon>Eukaryota</taxon>
        <taxon>Metazoa</taxon>
        <taxon>Chordata</taxon>
        <taxon>Craniata</taxon>
        <taxon>Vertebrata</taxon>
        <taxon>Euteleostomi</taxon>
        <taxon>Actinopterygii</taxon>
        <taxon>Neopterygii</taxon>
        <taxon>Teleostei</taxon>
        <taxon>Neoteleostei</taxon>
        <taxon>Acanthomorphata</taxon>
        <taxon>Syngnathiaria</taxon>
        <taxon>Syngnathiformes</taxon>
        <taxon>Syngnathoidei</taxon>
        <taxon>Syngnathidae</taxon>
        <taxon>Hippocampus</taxon>
    </lineage>
</organism>
<dbReference type="STRING" id="109280.ENSHCOP00000019666"/>
<dbReference type="AlphaFoldDB" id="A0A3Q2YMM4"/>
<evidence type="ECO:0000313" key="4">
    <source>
        <dbReference type="Ensembl" id="ENSHCOP00000019666.1"/>
    </source>
</evidence>
<dbReference type="Proteomes" id="UP000264820">
    <property type="component" value="Unplaced"/>
</dbReference>
<dbReference type="SMART" id="SM00298">
    <property type="entry name" value="CHROMO"/>
    <property type="match status" value="1"/>
</dbReference>
<dbReference type="Gene3D" id="2.40.70.10">
    <property type="entry name" value="Acid Proteases"/>
    <property type="match status" value="1"/>
</dbReference>
<dbReference type="InterPro" id="IPR043502">
    <property type="entry name" value="DNA/RNA_pol_sf"/>
</dbReference>
<evidence type="ECO:0000313" key="5">
    <source>
        <dbReference type="Proteomes" id="UP000264820"/>
    </source>
</evidence>
<dbReference type="Ensembl" id="ENSHCOT00000008181.1">
    <property type="protein sequence ID" value="ENSHCOP00000019666.1"/>
    <property type="gene ID" value="ENSHCOG00000005163.1"/>
</dbReference>
<protein>
    <recommendedName>
        <fullName evidence="3">Chromo domain-containing protein</fullName>
    </recommendedName>
</protein>
<dbReference type="InterPro" id="IPR021109">
    <property type="entry name" value="Peptidase_aspartic_dom_sf"/>
</dbReference>
<dbReference type="CDD" id="cd00303">
    <property type="entry name" value="retropepsin_like"/>
    <property type="match status" value="1"/>
</dbReference>
<dbReference type="InterPro" id="IPR016197">
    <property type="entry name" value="Chromo-like_dom_sf"/>
</dbReference>
<dbReference type="PROSITE" id="PS50013">
    <property type="entry name" value="CHROMO_2"/>
    <property type="match status" value="1"/>
</dbReference>
<dbReference type="Pfam" id="PF03732">
    <property type="entry name" value="Retrotrans_gag"/>
    <property type="match status" value="1"/>
</dbReference>
<dbReference type="OMA" id="FHCRMYS"/>
<name>A0A3Q2YMM4_HIPCM</name>
<feature type="compositionally biased region" description="Basic and acidic residues" evidence="2">
    <location>
        <begin position="244"/>
        <end position="267"/>
    </location>
</feature>
<dbReference type="Gene3D" id="2.40.50.40">
    <property type="match status" value="1"/>
</dbReference>
<proteinExistence type="predicted"/>
<dbReference type="InterPro" id="IPR032567">
    <property type="entry name" value="RTL1-rel"/>
</dbReference>
<evidence type="ECO:0000256" key="1">
    <source>
        <dbReference type="ARBA" id="ARBA00004123"/>
    </source>
</evidence>